<keyword evidence="2" id="KW-1185">Reference proteome</keyword>
<proteinExistence type="predicted"/>
<gene>
    <name evidence="1" type="ORF">PAT3040_02646</name>
</gene>
<comment type="caution">
    <text evidence="1">The sequence shown here is derived from an EMBL/GenBank/DDBJ whole genome shotgun (WGS) entry which is preliminary data.</text>
</comment>
<evidence type="ECO:0000313" key="2">
    <source>
        <dbReference type="Proteomes" id="UP000245202"/>
    </source>
</evidence>
<accession>A0A2R5EQZ6</accession>
<organism evidence="1 2">
    <name type="scientific">Paenibacillus agaridevorans</name>
    <dbReference type="NCBI Taxonomy" id="171404"/>
    <lineage>
        <taxon>Bacteria</taxon>
        <taxon>Bacillati</taxon>
        <taxon>Bacillota</taxon>
        <taxon>Bacilli</taxon>
        <taxon>Bacillales</taxon>
        <taxon>Paenibacillaceae</taxon>
        <taxon>Paenibacillus</taxon>
    </lineage>
</organism>
<dbReference type="Proteomes" id="UP000245202">
    <property type="component" value="Unassembled WGS sequence"/>
</dbReference>
<reference evidence="1 2" key="1">
    <citation type="submission" date="2017-08" db="EMBL/GenBank/DDBJ databases">
        <title>Substantial Increase in Enzyme Production by Combined Drug-Resistance Mutations in Paenibacillus agaridevorans.</title>
        <authorList>
            <person name="Tanaka Y."/>
            <person name="Funane K."/>
            <person name="Hosaka T."/>
            <person name="Shiwa Y."/>
            <person name="Fujita N."/>
            <person name="Miyazaki T."/>
            <person name="Yoshikawa H."/>
            <person name="Murakami K."/>
            <person name="Kasahara K."/>
            <person name="Inaoka T."/>
            <person name="Hiraga Y."/>
            <person name="Ochi K."/>
        </authorList>
    </citation>
    <scope>NUCLEOTIDE SEQUENCE [LARGE SCALE GENOMIC DNA]</scope>
    <source>
        <strain evidence="1 2">T-3040</strain>
    </source>
</reference>
<dbReference type="EMBL" id="BDQX01000135">
    <property type="protein sequence ID" value="GBG08079.1"/>
    <property type="molecule type" value="Genomic_DNA"/>
</dbReference>
<sequence length="30" mass="3246">YKTEDLEIDGTNPLNCSGWGHPANKAGFPL</sequence>
<protein>
    <submittedName>
        <fullName evidence="1">Uncharacterized protein</fullName>
    </submittedName>
</protein>
<name>A0A2R5EQZ6_9BACL</name>
<dbReference type="AlphaFoldDB" id="A0A2R5EQZ6"/>
<feature type="non-terminal residue" evidence="1">
    <location>
        <position position="1"/>
    </location>
</feature>
<evidence type="ECO:0000313" key="1">
    <source>
        <dbReference type="EMBL" id="GBG08079.1"/>
    </source>
</evidence>